<feature type="signal peptide" evidence="9">
    <location>
        <begin position="1"/>
        <end position="19"/>
    </location>
</feature>
<dbReference type="GO" id="GO:0005975">
    <property type="term" value="P:carbohydrate metabolic process"/>
    <property type="evidence" value="ECO:0007669"/>
    <property type="project" value="UniProtKB-ARBA"/>
</dbReference>
<keyword evidence="6 8" id="KW-0472">Membrane</keyword>
<keyword evidence="12" id="KW-1185">Reference proteome</keyword>
<keyword evidence="4 8" id="KW-0812">Transmembrane</keyword>
<evidence type="ECO:0000259" key="10">
    <source>
        <dbReference type="Pfam" id="PF07779"/>
    </source>
</evidence>
<keyword evidence="7" id="KW-0325">Glycoprotein</keyword>
<dbReference type="AlphaFoldDB" id="A0AA38X0H8"/>
<evidence type="ECO:0000313" key="12">
    <source>
        <dbReference type="Proteomes" id="UP001172673"/>
    </source>
</evidence>
<dbReference type="PANTHER" id="PTHR13533:SF1">
    <property type="entry name" value="N-ACETYLNEURAMINATE 9-O-ACETYLTRANSFERASE"/>
    <property type="match status" value="1"/>
</dbReference>
<keyword evidence="3" id="KW-0808">Transferase</keyword>
<feature type="domain" description="Cas1p 10 TM acyl transferase" evidence="10">
    <location>
        <begin position="204"/>
        <end position="681"/>
    </location>
</feature>
<evidence type="ECO:0000256" key="3">
    <source>
        <dbReference type="ARBA" id="ARBA00022679"/>
    </source>
</evidence>
<comment type="subcellular location">
    <subcellularLocation>
        <location evidence="1">Membrane</location>
        <topology evidence="1">Multi-pass membrane protein</topology>
    </subcellularLocation>
</comment>
<feature type="transmembrane region" description="Helical" evidence="8">
    <location>
        <begin position="541"/>
        <end position="564"/>
    </location>
</feature>
<evidence type="ECO:0000256" key="1">
    <source>
        <dbReference type="ARBA" id="ARBA00004141"/>
    </source>
</evidence>
<evidence type="ECO:0000256" key="4">
    <source>
        <dbReference type="ARBA" id="ARBA00022692"/>
    </source>
</evidence>
<feature type="transmembrane region" description="Helical" evidence="8">
    <location>
        <begin position="422"/>
        <end position="439"/>
    </location>
</feature>
<evidence type="ECO:0000256" key="2">
    <source>
        <dbReference type="ARBA" id="ARBA00010666"/>
    </source>
</evidence>
<feature type="transmembrane region" description="Helical" evidence="8">
    <location>
        <begin position="259"/>
        <end position="281"/>
    </location>
</feature>
<evidence type="ECO:0000256" key="5">
    <source>
        <dbReference type="ARBA" id="ARBA00022989"/>
    </source>
</evidence>
<dbReference type="Proteomes" id="UP001172673">
    <property type="component" value="Unassembled WGS sequence"/>
</dbReference>
<reference evidence="11" key="1">
    <citation type="submission" date="2022-10" db="EMBL/GenBank/DDBJ databases">
        <title>Culturing micro-colonial fungi from biological soil crusts in the Mojave desert and describing Neophaeococcomyces mojavensis, and introducing the new genera and species Taxawa tesnikishii.</title>
        <authorList>
            <person name="Kurbessoian T."/>
            <person name="Stajich J.E."/>
        </authorList>
    </citation>
    <scope>NUCLEOTIDE SEQUENCE</scope>
    <source>
        <strain evidence="11">TK_41</strain>
    </source>
</reference>
<gene>
    <name evidence="11" type="ORF">H2200_010659</name>
</gene>
<name>A0AA38X0H8_9EURO</name>
<comment type="caution">
    <text evidence="11">The sequence shown here is derived from an EMBL/GenBank/DDBJ whole genome shotgun (WGS) entry which is preliminary data.</text>
</comment>
<evidence type="ECO:0000256" key="7">
    <source>
        <dbReference type="ARBA" id="ARBA00023180"/>
    </source>
</evidence>
<dbReference type="Pfam" id="PF07779">
    <property type="entry name" value="Cas1_AcylT"/>
    <property type="match status" value="1"/>
</dbReference>
<evidence type="ECO:0000256" key="9">
    <source>
        <dbReference type="SAM" id="SignalP"/>
    </source>
</evidence>
<protein>
    <recommendedName>
        <fullName evidence="10">Cas1p 10 TM acyl transferase domain-containing protein</fullName>
    </recommendedName>
</protein>
<keyword evidence="5 8" id="KW-1133">Transmembrane helix</keyword>
<feature type="chain" id="PRO_5041422937" description="Cas1p 10 TM acyl transferase domain-containing protein" evidence="9">
    <location>
        <begin position="20"/>
        <end position="710"/>
    </location>
</feature>
<evidence type="ECO:0000256" key="8">
    <source>
        <dbReference type="SAM" id="Phobius"/>
    </source>
</evidence>
<proteinExistence type="inferred from homology"/>
<feature type="transmembrane region" description="Helical" evidence="8">
    <location>
        <begin position="220"/>
        <end position="238"/>
    </location>
</feature>
<dbReference type="GO" id="GO:0016740">
    <property type="term" value="F:transferase activity"/>
    <property type="evidence" value="ECO:0007669"/>
    <property type="project" value="UniProtKB-KW"/>
</dbReference>
<evidence type="ECO:0000313" key="11">
    <source>
        <dbReference type="EMBL" id="KAJ9604546.1"/>
    </source>
</evidence>
<comment type="similarity">
    <text evidence="2">Belongs to the PC-esterase family. CASD1 subfamily.</text>
</comment>
<keyword evidence="9" id="KW-0732">Signal</keyword>
<dbReference type="GO" id="GO:0005794">
    <property type="term" value="C:Golgi apparatus"/>
    <property type="evidence" value="ECO:0007669"/>
    <property type="project" value="UniProtKB-ARBA"/>
</dbReference>
<feature type="transmembrane region" description="Helical" evidence="8">
    <location>
        <begin position="677"/>
        <end position="700"/>
    </location>
</feature>
<feature type="transmembrane region" description="Helical" evidence="8">
    <location>
        <begin position="503"/>
        <end position="521"/>
    </location>
</feature>
<sequence>MITLRTPLLLLLSFSISVALWYILEGIQQESWIFSRCAILSRGWSPTPTESRNAPGCMLRTYNASDIRACLSHQRMTIYGDVEAHQIFRIIAEGLGQLHLINASVLRRPFYLNATILKSDLAQVAYQPDPAWNSTARLDQSELYTPFYVESTDREGPLSNEPSMFMSSVFAFTERDFRASPAEAQIVLNYFCNGLIDPARRQTQAYCCAGYAALNALQKLLLFAASCSIIFCMCAYLLRGKYFHSLEDNSQSAAEARRAINAIATISAVVIACFVSDRTALLDKEAKVVDLTAFIWLAVIALLAGLATVARSQPTTTPVLESKNSTPERHHILSRQQTEEWKGWMQIVILLYHYFGLSKVLWVYQFVRLLVSSYLFMTGFGHTTYFITTNDFSFRRAASVLLRNNLLNVILAFVMGTHYDLYYFPVLTSVWFLIIWVTIPRTPEAGVSVRHCLSKIALSAMTVRLVIEAGPIIESSLDRLDGLQWGLPRIDGREFMFRFSLDLYIVYVGMTTATFAAQLKAGKELPYYSLSWMPSSWSRPGPTLAVLVAIVLMPGYAVFCRLFANKFQHNKWHPFVSPLPLMAFLVLRNSTRQLSSYHSRLFAWFGRCSLETFVLQYHIWLAADSRGVLCLGLFDNFNGSTHARYMLEILETGLIFAAFVAISSAASKALSLLTRSLVAMQAGTLLIFAALWAINLAWLYSVLGRHVYYY</sequence>
<dbReference type="GO" id="GO:0016020">
    <property type="term" value="C:membrane"/>
    <property type="evidence" value="ECO:0007669"/>
    <property type="project" value="UniProtKB-SubCell"/>
</dbReference>
<feature type="transmembrane region" description="Helical" evidence="8">
    <location>
        <begin position="370"/>
        <end position="388"/>
    </location>
</feature>
<dbReference type="InterPro" id="IPR012419">
    <property type="entry name" value="Cas1_AcylTrans_dom"/>
</dbReference>
<dbReference type="EMBL" id="JAPDRK010000018">
    <property type="protein sequence ID" value="KAJ9604546.1"/>
    <property type="molecule type" value="Genomic_DNA"/>
</dbReference>
<feature type="transmembrane region" description="Helical" evidence="8">
    <location>
        <begin position="293"/>
        <end position="310"/>
    </location>
</feature>
<dbReference type="PANTHER" id="PTHR13533">
    <property type="entry name" value="N-ACETYLNEURAMINATE 9-O-ACETYLTRANSFERASE"/>
    <property type="match status" value="1"/>
</dbReference>
<evidence type="ECO:0000256" key="6">
    <source>
        <dbReference type="ARBA" id="ARBA00023136"/>
    </source>
</evidence>
<organism evidence="11 12">
    <name type="scientific">Cladophialophora chaetospira</name>
    <dbReference type="NCBI Taxonomy" id="386627"/>
    <lineage>
        <taxon>Eukaryota</taxon>
        <taxon>Fungi</taxon>
        <taxon>Dikarya</taxon>
        <taxon>Ascomycota</taxon>
        <taxon>Pezizomycotina</taxon>
        <taxon>Eurotiomycetes</taxon>
        <taxon>Chaetothyriomycetidae</taxon>
        <taxon>Chaetothyriales</taxon>
        <taxon>Herpotrichiellaceae</taxon>
        <taxon>Cladophialophora</taxon>
    </lineage>
</organism>
<accession>A0AA38X0H8</accession>
<feature type="transmembrane region" description="Helical" evidence="8">
    <location>
        <begin position="643"/>
        <end position="665"/>
    </location>
</feature>